<evidence type="ECO:0000313" key="20">
    <source>
        <dbReference type="Proteomes" id="UP000637239"/>
    </source>
</evidence>
<dbReference type="AlphaFoldDB" id="A0A7R7VWS3"/>
<dbReference type="Pfam" id="PF08447">
    <property type="entry name" value="PAS_3"/>
    <property type="match status" value="1"/>
</dbReference>
<dbReference type="InterPro" id="IPR035965">
    <property type="entry name" value="PAS-like_dom_sf"/>
</dbReference>
<dbReference type="CDD" id="cd00202">
    <property type="entry name" value="ZnF_GATA"/>
    <property type="match status" value="1"/>
</dbReference>
<dbReference type="GO" id="GO:0005634">
    <property type="term" value="C:nucleus"/>
    <property type="evidence" value="ECO:0007669"/>
    <property type="project" value="TreeGrafter"/>
</dbReference>
<dbReference type="SUPFAM" id="SSF55785">
    <property type="entry name" value="PYP-like sensor domain (PAS domain)"/>
    <property type="match status" value="3"/>
</dbReference>
<dbReference type="InterPro" id="IPR013655">
    <property type="entry name" value="PAS_fold_3"/>
</dbReference>
<dbReference type="SMART" id="SM00401">
    <property type="entry name" value="ZnF_GATA"/>
    <property type="match status" value="1"/>
</dbReference>
<gene>
    <name evidence="19" type="primary">WC1</name>
    <name evidence="19" type="ORF">ACHE_70516A</name>
</gene>
<dbReference type="InterPro" id="IPR001610">
    <property type="entry name" value="PAC"/>
</dbReference>
<dbReference type="InterPro" id="IPR013767">
    <property type="entry name" value="PAS_fold"/>
</dbReference>
<dbReference type="GO" id="GO:0006355">
    <property type="term" value="P:regulation of DNA-templated transcription"/>
    <property type="evidence" value="ECO:0007669"/>
    <property type="project" value="InterPro"/>
</dbReference>
<evidence type="ECO:0000256" key="4">
    <source>
        <dbReference type="ARBA" id="ARBA00022643"/>
    </source>
</evidence>
<feature type="region of interest" description="Disordered" evidence="16">
    <location>
        <begin position="200"/>
        <end position="222"/>
    </location>
</feature>
<evidence type="ECO:0000256" key="1">
    <source>
        <dbReference type="ARBA" id="ARBA00022543"/>
    </source>
</evidence>
<feature type="compositionally biased region" description="Low complexity" evidence="16">
    <location>
        <begin position="109"/>
        <end position="118"/>
    </location>
</feature>
<evidence type="ECO:0000256" key="8">
    <source>
        <dbReference type="ARBA" id="ARBA00022833"/>
    </source>
</evidence>
<feature type="domain" description="PAS" evidence="17">
    <location>
        <begin position="317"/>
        <end position="339"/>
    </location>
</feature>
<evidence type="ECO:0000256" key="3">
    <source>
        <dbReference type="ARBA" id="ARBA00022630"/>
    </source>
</evidence>
<dbReference type="PROSITE" id="PS50112">
    <property type="entry name" value="PAS"/>
    <property type="match status" value="3"/>
</dbReference>
<dbReference type="InterPro" id="IPR000679">
    <property type="entry name" value="Znf_GATA"/>
</dbReference>
<dbReference type="Pfam" id="PF00320">
    <property type="entry name" value="GATA"/>
    <property type="match status" value="1"/>
</dbReference>
<keyword evidence="3" id="KW-0285">Flavoprotein</keyword>
<dbReference type="GO" id="GO:0009881">
    <property type="term" value="F:photoreceptor activity"/>
    <property type="evidence" value="ECO:0007669"/>
    <property type="project" value="UniProtKB-KW"/>
</dbReference>
<dbReference type="EMBL" id="AP024422">
    <property type="protein sequence ID" value="BCR91673.1"/>
    <property type="molecule type" value="Genomic_DNA"/>
</dbReference>
<dbReference type="PANTHER" id="PTHR47429">
    <property type="entry name" value="PROTEIN TWIN LOV 1"/>
    <property type="match status" value="1"/>
</dbReference>
<evidence type="ECO:0000256" key="7">
    <source>
        <dbReference type="ARBA" id="ARBA00022771"/>
    </source>
</evidence>
<dbReference type="CDD" id="cd00130">
    <property type="entry name" value="PAS"/>
    <property type="match status" value="3"/>
</dbReference>
<dbReference type="SMART" id="SM00086">
    <property type="entry name" value="PAC"/>
    <property type="match status" value="2"/>
</dbReference>
<keyword evidence="4" id="KW-0288">FMN</keyword>
<keyword evidence="11" id="KW-0238">DNA-binding</keyword>
<feature type="domain" description="PAS" evidence="17">
    <location>
        <begin position="620"/>
        <end position="672"/>
    </location>
</feature>
<dbReference type="GO" id="GO:0008270">
    <property type="term" value="F:zinc ion binding"/>
    <property type="evidence" value="ECO:0007669"/>
    <property type="project" value="UniProtKB-KW"/>
</dbReference>
<feature type="domain" description="GATA-type" evidence="18">
    <location>
        <begin position="821"/>
        <end position="854"/>
    </location>
</feature>
<name>A0A7R7VWS3_ASPCH</name>
<dbReference type="GeneID" id="66986031"/>
<sequence length="872" mass="98168">MTACVYTLVPLQSQAIQSRAMSGFDDFYHPQYYSLPASNRDHDHPQTVQDPDGDPVVTSSLMVYSQSGAYDFGHYQNVYDQSQEPSVFRDGIPSTSSSINTGHPTHANQMQTQSQQSSHHVGYPAQGSNLEGRLSNVNISYDPWSGAETSMLMNPHASSAFPYDFANAYSMPPQLTSQHMGLNPQSTYSTLQTQTPAQNTYWGMDGYRAPQQDEPVSQGQYQNRQAYPQTYAPQRTLQSRAIQPKNQPFQDSFPSKVKSESHFEASPYTNIYSTSGFDILGVLARVISRPDPKINIGAVDLSCAFVLCDMTQADHPIVYMSEAFGRLTGYSEEEIIGRNCRFLQGPDGNVEPGAQRKFADSNTVYRMRTTIEERNETQVSVINYRKGGQPFMNLVTMIPIRWDTNEYRFYVGFQVDLVEKPDAVTKKNSNGTYMINYQRSQLPNYVVPQPDIRQSHPDLVVQFDHDQVSAILRSISASRPEYKHYLDRILVENADDVIHVLSYDGVFLYLSPSCQKILEYESVELVNKTLSSICHPSDIGTVTRDLRTSITTAPVSVVYRIRKKHSGYAWFESHGAWHVEQGRGRTFLVLVGRERLVYHLGQVARLGSEALGETDVWAKISASGIILYISTKARPVLGRTQDDLVGTSFKDLLGAESHSEVQQALQNSRNGQRTMFNHQVRHKKGHMVQAQTVLFPGDTKEGTKPSFLVAQIRVLKSSQSSSEEPMPTETTTLIPARNRPRSSTDQQQNLVNASSANHLPPDNQFTSPTEQITIFPELIPTRGSSWQFELRELEKRNRGLSDELQRLLTRRKKRKRKQTSMPVGKSCVICHTKNTPEWRRGPSGNRDLCNSCGLRWAKQVRSAAQLERSESG</sequence>
<reference evidence="19" key="2">
    <citation type="submission" date="2021-02" db="EMBL/GenBank/DDBJ databases">
        <title>Aspergillus chevalieri M1 genome sequence.</title>
        <authorList>
            <person name="Kadooka C."/>
            <person name="Mori K."/>
            <person name="Futagami T."/>
        </authorList>
    </citation>
    <scope>NUCLEOTIDE SEQUENCE</scope>
    <source>
        <strain evidence="19">M1</strain>
    </source>
</reference>
<evidence type="ECO:0000256" key="10">
    <source>
        <dbReference type="ARBA" id="ARBA00023015"/>
    </source>
</evidence>
<evidence type="ECO:0000259" key="18">
    <source>
        <dbReference type="PROSITE" id="PS50114"/>
    </source>
</evidence>
<dbReference type="Pfam" id="PF13426">
    <property type="entry name" value="PAS_9"/>
    <property type="match status" value="1"/>
</dbReference>
<feature type="compositionally biased region" description="Low complexity" evidence="16">
    <location>
        <begin position="718"/>
        <end position="732"/>
    </location>
</feature>
<keyword evidence="12" id="KW-0010">Activator</keyword>
<keyword evidence="9" id="KW-0157">Chromophore</keyword>
<evidence type="ECO:0000313" key="19">
    <source>
        <dbReference type="EMBL" id="BCR91673.1"/>
    </source>
</evidence>
<feature type="compositionally biased region" description="Polar residues" evidence="16">
    <location>
        <begin position="96"/>
        <end position="108"/>
    </location>
</feature>
<keyword evidence="1" id="KW-0600">Photoreceptor protein</keyword>
<keyword evidence="14 19" id="KW-0675">Receptor</keyword>
<evidence type="ECO:0000256" key="16">
    <source>
        <dbReference type="SAM" id="MobiDB-lite"/>
    </source>
</evidence>
<feature type="region of interest" description="Disordered" evidence="16">
    <location>
        <begin position="718"/>
        <end position="748"/>
    </location>
</feature>
<dbReference type="FunFam" id="3.30.50.10:FF:000065">
    <property type="entry name" value="GATA transcription factor LreA"/>
    <property type="match status" value="1"/>
</dbReference>
<keyword evidence="10" id="KW-0805">Transcription regulation</keyword>
<dbReference type="GO" id="GO:0043565">
    <property type="term" value="F:sequence-specific DNA binding"/>
    <property type="evidence" value="ECO:0007669"/>
    <property type="project" value="InterPro"/>
</dbReference>
<evidence type="ECO:0000256" key="15">
    <source>
        <dbReference type="PROSITE-ProRule" id="PRU00094"/>
    </source>
</evidence>
<keyword evidence="2" id="KW-0716">Sensory transduction</keyword>
<dbReference type="NCBIfam" id="TIGR00229">
    <property type="entry name" value="sensory_box"/>
    <property type="match status" value="3"/>
</dbReference>
<evidence type="ECO:0000256" key="2">
    <source>
        <dbReference type="ARBA" id="ARBA00022606"/>
    </source>
</evidence>
<dbReference type="FunFam" id="3.30.450.20:FF:000064">
    <property type="entry name" value="Vivid PAS protein VVD"/>
    <property type="match status" value="1"/>
</dbReference>
<protein>
    <submittedName>
        <fullName evidence="19">Blue light receptor</fullName>
    </submittedName>
</protein>
<dbReference type="PROSITE" id="PS50114">
    <property type="entry name" value="GATA_ZN_FINGER_2"/>
    <property type="match status" value="1"/>
</dbReference>
<keyword evidence="7 15" id="KW-0863">Zinc-finger</keyword>
<dbReference type="PANTHER" id="PTHR47429:SF7">
    <property type="entry name" value="GATA-FACTOR"/>
    <property type="match status" value="1"/>
</dbReference>
<keyword evidence="6" id="KW-0677">Repeat</keyword>
<dbReference type="SMART" id="SM00091">
    <property type="entry name" value="PAS"/>
    <property type="match status" value="3"/>
</dbReference>
<proteinExistence type="predicted"/>
<dbReference type="SUPFAM" id="SSF57716">
    <property type="entry name" value="Glucocorticoid receptor-like (DNA-binding domain)"/>
    <property type="match status" value="1"/>
</dbReference>
<dbReference type="KEGG" id="ache:ACHE_70516A"/>
<evidence type="ECO:0000256" key="12">
    <source>
        <dbReference type="ARBA" id="ARBA00023159"/>
    </source>
</evidence>
<feature type="region of interest" description="Disordered" evidence="16">
    <location>
        <begin position="96"/>
        <end position="122"/>
    </location>
</feature>
<dbReference type="Gene3D" id="3.30.50.10">
    <property type="entry name" value="Erythroid Transcription Factor GATA-1, subunit A"/>
    <property type="match status" value="1"/>
</dbReference>
<keyword evidence="8" id="KW-0862">Zinc</keyword>
<keyword evidence="5" id="KW-0479">Metal-binding</keyword>
<dbReference type="InterPro" id="IPR013088">
    <property type="entry name" value="Znf_NHR/GATA"/>
</dbReference>
<dbReference type="Proteomes" id="UP000637239">
    <property type="component" value="Chromosome 7"/>
</dbReference>
<evidence type="ECO:0000256" key="9">
    <source>
        <dbReference type="ARBA" id="ARBA00022991"/>
    </source>
</evidence>
<organism evidence="19 20">
    <name type="scientific">Aspergillus chevalieri</name>
    <name type="common">Eurotium chevalieri</name>
    <dbReference type="NCBI Taxonomy" id="182096"/>
    <lineage>
        <taxon>Eukaryota</taxon>
        <taxon>Fungi</taxon>
        <taxon>Dikarya</taxon>
        <taxon>Ascomycota</taxon>
        <taxon>Pezizomycotina</taxon>
        <taxon>Eurotiomycetes</taxon>
        <taxon>Eurotiomycetidae</taxon>
        <taxon>Eurotiales</taxon>
        <taxon>Aspergillaceae</taxon>
        <taxon>Aspergillus</taxon>
        <taxon>Aspergillus subgen. Aspergillus</taxon>
    </lineage>
</organism>
<reference evidence="19" key="1">
    <citation type="submission" date="2021-01" db="EMBL/GenBank/DDBJ databases">
        <authorList>
            <consortium name="Aspergillus chevalieri M1 genome sequencing consortium"/>
            <person name="Kazuki M."/>
            <person name="Futagami T."/>
        </authorList>
    </citation>
    <scope>NUCLEOTIDE SEQUENCE</scope>
    <source>
        <strain evidence="19">M1</strain>
    </source>
</reference>
<keyword evidence="13" id="KW-0804">Transcription</keyword>
<dbReference type="PROSITE" id="PS00344">
    <property type="entry name" value="GATA_ZN_FINGER_1"/>
    <property type="match status" value="1"/>
</dbReference>
<evidence type="ECO:0000256" key="5">
    <source>
        <dbReference type="ARBA" id="ARBA00022723"/>
    </source>
</evidence>
<dbReference type="Pfam" id="PF00989">
    <property type="entry name" value="PAS"/>
    <property type="match status" value="1"/>
</dbReference>
<evidence type="ECO:0000256" key="11">
    <source>
        <dbReference type="ARBA" id="ARBA00023125"/>
    </source>
</evidence>
<dbReference type="InterPro" id="IPR000014">
    <property type="entry name" value="PAS"/>
</dbReference>
<keyword evidence="20" id="KW-1185">Reference proteome</keyword>
<evidence type="ECO:0000256" key="13">
    <source>
        <dbReference type="ARBA" id="ARBA00023163"/>
    </source>
</evidence>
<dbReference type="Gene3D" id="3.30.450.20">
    <property type="entry name" value="PAS domain"/>
    <property type="match status" value="3"/>
</dbReference>
<evidence type="ECO:0000256" key="6">
    <source>
        <dbReference type="ARBA" id="ARBA00022737"/>
    </source>
</evidence>
<feature type="domain" description="PAS" evidence="17">
    <location>
        <begin position="490"/>
        <end position="553"/>
    </location>
</feature>
<evidence type="ECO:0000256" key="14">
    <source>
        <dbReference type="ARBA" id="ARBA00023170"/>
    </source>
</evidence>
<evidence type="ECO:0000259" key="17">
    <source>
        <dbReference type="PROSITE" id="PS50112"/>
    </source>
</evidence>
<accession>A0A7R7VWS3</accession>
<dbReference type="RefSeq" id="XP_043140195.1">
    <property type="nucleotide sequence ID" value="XM_043282858.1"/>
</dbReference>